<feature type="transmembrane region" description="Helical" evidence="1">
    <location>
        <begin position="287"/>
        <end position="303"/>
    </location>
</feature>
<keyword evidence="1" id="KW-0472">Membrane</keyword>
<gene>
    <name evidence="2" type="ORF">C5L30_001231</name>
</gene>
<feature type="transmembrane region" description="Helical" evidence="1">
    <location>
        <begin position="28"/>
        <end position="49"/>
    </location>
</feature>
<evidence type="ECO:0000313" key="3">
    <source>
        <dbReference type="Proteomes" id="UP000295257"/>
    </source>
</evidence>
<sequence>MSSFICYEVIIISKKSNDIYCFIKKNKLTVGVLVIIFAILLILNSKTLYTADDYVYRFVYHLPTPEKHMEKITTGLIPYSMWNHYLNWNGRFVSHSIVQYFMQFDTKIPFNIFNSLAYVGLVSLINWISLRVTNKKNNPYMLALIFFFTWFFIPFFGQSVLWLSGSGNYLWMSLIYLGFILFNLKNHERNFTNILSVILLGFLTGASNENSGPAAVLIVLLFMLRRFFKERKVSSVAVIGIVSSAIGFLTMMLSPGSQKRGTMQRTFEIIQNNLQDIFKLSFNDLKWAYLIFIVLLLLAIGMKKITFDELLTVTFFFIGHLAAIYAMAFSPEHPERTFFGGVMFLGIAIFILMYCVFSNTRISLLGLMAICSVCFVFSFVPAYQDINLSYHQTANQYEAIKKAQHENPKNATVQILTPQKSKYNATNGVIGLAKEPWQIMNRWESKFFDVNQISGYYKK</sequence>
<reference evidence="2 3" key="1">
    <citation type="journal article" date="2019" name="Appl. Microbiol. Biotechnol.">
        <title>Uncovering carbohydrate metabolism through a genotype-phenotype association study of 56 lactic acid bacteria genomes.</title>
        <authorList>
            <person name="Buron-Moles G."/>
            <person name="Chailyan A."/>
            <person name="Dolejs I."/>
            <person name="Forster J."/>
            <person name="Miks M.H."/>
        </authorList>
    </citation>
    <scope>NUCLEOTIDE SEQUENCE [LARGE SCALE GENOMIC DNA]</scope>
    <source>
        <strain evidence="2 3">ATCC 29644</strain>
    </source>
</reference>
<proteinExistence type="predicted"/>
<protein>
    <recommendedName>
        <fullName evidence="4">Glycosyltransferase RgtA/B/C/D-like domain-containing protein</fullName>
    </recommendedName>
</protein>
<keyword evidence="1" id="KW-1133">Transmembrane helix</keyword>
<dbReference type="AlphaFoldDB" id="A0A4R5NGU5"/>
<comment type="caution">
    <text evidence="2">The sequence shown here is derived from an EMBL/GenBank/DDBJ whole genome shotgun (WGS) entry which is preliminary data.</text>
</comment>
<dbReference type="EMBL" id="PUFN01000007">
    <property type="protein sequence ID" value="TDG73739.1"/>
    <property type="molecule type" value="Genomic_DNA"/>
</dbReference>
<organism evidence="2 3">
    <name type="scientific">Companilactobacillus farciminis</name>
    <dbReference type="NCBI Taxonomy" id="1612"/>
    <lineage>
        <taxon>Bacteria</taxon>
        <taxon>Bacillati</taxon>
        <taxon>Bacillota</taxon>
        <taxon>Bacilli</taxon>
        <taxon>Lactobacillales</taxon>
        <taxon>Lactobacillaceae</taxon>
        <taxon>Companilactobacillus</taxon>
    </lineage>
</organism>
<feature type="transmembrane region" description="Helical" evidence="1">
    <location>
        <begin position="140"/>
        <end position="162"/>
    </location>
</feature>
<dbReference type="STRING" id="1612.ABB44_05865"/>
<keyword evidence="3" id="KW-1185">Reference proteome</keyword>
<evidence type="ECO:0000313" key="2">
    <source>
        <dbReference type="EMBL" id="TDG73739.1"/>
    </source>
</evidence>
<feature type="transmembrane region" description="Helical" evidence="1">
    <location>
        <begin position="168"/>
        <end position="184"/>
    </location>
</feature>
<dbReference type="Proteomes" id="UP000295257">
    <property type="component" value="Unassembled WGS sequence"/>
</dbReference>
<feature type="transmembrane region" description="Helical" evidence="1">
    <location>
        <begin position="235"/>
        <end position="253"/>
    </location>
</feature>
<keyword evidence="1" id="KW-0812">Transmembrane</keyword>
<dbReference type="Pfam" id="PF19528">
    <property type="entry name" value="DUF6056"/>
    <property type="match status" value="1"/>
</dbReference>
<evidence type="ECO:0000256" key="1">
    <source>
        <dbReference type="SAM" id="Phobius"/>
    </source>
</evidence>
<dbReference type="InterPro" id="IPR045691">
    <property type="entry name" value="DUF6056"/>
</dbReference>
<feature type="transmembrane region" description="Helical" evidence="1">
    <location>
        <begin position="337"/>
        <end position="357"/>
    </location>
</feature>
<name>A0A4R5NGU5_9LACO</name>
<evidence type="ECO:0008006" key="4">
    <source>
        <dbReference type="Google" id="ProtNLM"/>
    </source>
</evidence>
<feature type="transmembrane region" description="Helical" evidence="1">
    <location>
        <begin position="310"/>
        <end position="331"/>
    </location>
</feature>
<feature type="transmembrane region" description="Helical" evidence="1">
    <location>
        <begin position="364"/>
        <end position="383"/>
    </location>
</feature>
<feature type="transmembrane region" description="Helical" evidence="1">
    <location>
        <begin position="108"/>
        <end position="128"/>
    </location>
</feature>
<accession>A0A4R5NGU5</accession>